<dbReference type="KEGG" id="gmw:113510092"/>
<name>A0A6J3C106_GALME</name>
<evidence type="ECO:0000256" key="2">
    <source>
        <dbReference type="ARBA" id="ARBA00022723"/>
    </source>
</evidence>
<feature type="binding site" evidence="8">
    <location>
        <position position="12"/>
    </location>
    <ligand>
        <name>Zn(2+)</name>
        <dbReference type="ChEBI" id="CHEBI:29105"/>
    </ligand>
</feature>
<accession>A0A6J3C106</accession>
<dbReference type="RefSeq" id="XP_031766337.2">
    <property type="nucleotide sequence ID" value="XM_031910477.2"/>
</dbReference>
<keyword evidence="2 8" id="KW-0479">Metal-binding</keyword>
<feature type="domain" description="C2H2-type" evidence="9">
    <location>
        <begin position="535"/>
        <end position="562"/>
    </location>
</feature>
<reference evidence="12" key="1">
    <citation type="submission" date="2025-08" db="UniProtKB">
        <authorList>
            <consortium name="RefSeq"/>
        </authorList>
    </citation>
    <scope>IDENTIFICATION</scope>
    <source>
        <tissue evidence="12">Whole larvae</tissue>
    </source>
</reference>
<dbReference type="PROSITE" id="PS51915">
    <property type="entry name" value="ZAD"/>
    <property type="match status" value="1"/>
</dbReference>
<feature type="domain" description="C2H2-type" evidence="9">
    <location>
        <begin position="563"/>
        <end position="590"/>
    </location>
</feature>
<dbReference type="InterPro" id="IPR013087">
    <property type="entry name" value="Znf_C2H2_type"/>
</dbReference>
<dbReference type="GO" id="GO:0005634">
    <property type="term" value="C:nucleus"/>
    <property type="evidence" value="ECO:0007669"/>
    <property type="project" value="UniProtKB-SubCell"/>
</dbReference>
<evidence type="ECO:0000256" key="5">
    <source>
        <dbReference type="ARBA" id="ARBA00022833"/>
    </source>
</evidence>
<comment type="subcellular location">
    <subcellularLocation>
        <location evidence="1">Nucleus</location>
    </subcellularLocation>
</comment>
<dbReference type="PANTHER" id="PTHR24394">
    <property type="entry name" value="ZINC FINGER PROTEIN"/>
    <property type="match status" value="1"/>
</dbReference>
<dbReference type="PROSITE" id="PS00028">
    <property type="entry name" value="ZINC_FINGER_C2H2_1"/>
    <property type="match status" value="8"/>
</dbReference>
<feature type="binding site" evidence="8">
    <location>
        <position position="60"/>
    </location>
    <ligand>
        <name>Zn(2+)</name>
        <dbReference type="ChEBI" id="CHEBI:29105"/>
    </ligand>
</feature>
<evidence type="ECO:0000256" key="7">
    <source>
        <dbReference type="PROSITE-ProRule" id="PRU00042"/>
    </source>
</evidence>
<dbReference type="PANTHER" id="PTHR24394:SF44">
    <property type="entry name" value="ZINC FINGER PROTEIN 271-LIKE"/>
    <property type="match status" value="1"/>
</dbReference>
<dbReference type="SMART" id="SM00868">
    <property type="entry name" value="zf-AD"/>
    <property type="match status" value="1"/>
</dbReference>
<dbReference type="GO" id="GO:0008270">
    <property type="term" value="F:zinc ion binding"/>
    <property type="evidence" value="ECO:0007669"/>
    <property type="project" value="UniProtKB-UniRule"/>
</dbReference>
<evidence type="ECO:0000256" key="4">
    <source>
        <dbReference type="ARBA" id="ARBA00022771"/>
    </source>
</evidence>
<dbReference type="Pfam" id="PF00096">
    <property type="entry name" value="zf-C2H2"/>
    <property type="match status" value="3"/>
</dbReference>
<evidence type="ECO:0000313" key="12">
    <source>
        <dbReference type="RefSeq" id="XP_031766337.2"/>
    </source>
</evidence>
<dbReference type="SUPFAM" id="SSF57716">
    <property type="entry name" value="Glucocorticoid receptor-like (DNA-binding domain)"/>
    <property type="match status" value="1"/>
</dbReference>
<dbReference type="GO" id="GO:0003677">
    <property type="term" value="F:DNA binding"/>
    <property type="evidence" value="ECO:0007669"/>
    <property type="project" value="UniProtKB-KW"/>
</dbReference>
<sequence length="590" mass="68268">MDTYIVTNYGQCRCCLTKGNHKDMMKEYYRNGIREVYIDIYAESFGVYPSRNPNLTTLICTQCIERLQDASDFKMMVINSEQQLLDALNNIGDEDKVFVFADVNEARSESKLELPLAVKEELSSTHSDAYSEDWSIDDAAESKHVKLVEGEAEFLARFPPGSLTALPTRASSRDACAEYFRHLDSLKGKVISAKMLQYLIEEPADKITPMDDTNKKRKHNLNKEKHSDTNIANGVVSEKMAHVANIATLLEFSNLTAFKTKYKNGFPCFYCNNIFDSLNVLREHQTTHVKVDIRKLILKKYRPGRPDCLVVYADIYNLKCTICNQNMSSLNELKSHLFGRHKKKIYTNVTDRVIPFKMAGNSYECQICNFDFETFGAIERHMNTHYRNYVCNECGSGFITKQRLKVHTYSLHAHNVKTIYCDICKKEYTSHKKFKIHYDVVHKMLRKIKCSKCPARFADYFVRQKHLVDVHGDTPILYTCRVCDKSFSRRFSLSRHIKKDHLEERDVHCSLCSHTCFTSYELKTHMVKKHGERLFECAVCKKSYASQKSLADHLRIHNDDKRFACDSCGLSFVQRSGLKAHLKSHYLEDQ</sequence>
<keyword evidence="6" id="KW-0539">Nucleus</keyword>
<feature type="domain" description="C2H2-type" evidence="9">
    <location>
        <begin position="389"/>
        <end position="417"/>
    </location>
</feature>
<keyword evidence="5 8" id="KW-0862">Zinc</keyword>
<dbReference type="Pfam" id="PF07776">
    <property type="entry name" value="zf-AD"/>
    <property type="match status" value="1"/>
</dbReference>
<dbReference type="Proteomes" id="UP001652740">
    <property type="component" value="Unplaced"/>
</dbReference>
<proteinExistence type="predicted"/>
<evidence type="ECO:0000256" key="1">
    <source>
        <dbReference type="ARBA" id="ARBA00004123"/>
    </source>
</evidence>
<dbReference type="InterPro" id="IPR012934">
    <property type="entry name" value="Znf_AD"/>
</dbReference>
<dbReference type="SUPFAM" id="SSF57667">
    <property type="entry name" value="beta-beta-alpha zinc fingers"/>
    <property type="match status" value="3"/>
</dbReference>
<organism evidence="11 12">
    <name type="scientific">Galleria mellonella</name>
    <name type="common">Greater wax moth</name>
    <dbReference type="NCBI Taxonomy" id="7137"/>
    <lineage>
        <taxon>Eukaryota</taxon>
        <taxon>Metazoa</taxon>
        <taxon>Ecdysozoa</taxon>
        <taxon>Arthropoda</taxon>
        <taxon>Hexapoda</taxon>
        <taxon>Insecta</taxon>
        <taxon>Pterygota</taxon>
        <taxon>Neoptera</taxon>
        <taxon>Endopterygota</taxon>
        <taxon>Lepidoptera</taxon>
        <taxon>Glossata</taxon>
        <taxon>Ditrysia</taxon>
        <taxon>Pyraloidea</taxon>
        <taxon>Pyralidae</taxon>
        <taxon>Galleriinae</taxon>
        <taxon>Galleria</taxon>
    </lineage>
</organism>
<feature type="binding site" evidence="8">
    <location>
        <position position="63"/>
    </location>
    <ligand>
        <name>Zn(2+)</name>
        <dbReference type="ChEBI" id="CHEBI:29105"/>
    </ligand>
</feature>
<keyword evidence="11" id="KW-1185">Reference proteome</keyword>
<dbReference type="AlphaFoldDB" id="A0A6J3C106"/>
<dbReference type="Pfam" id="PF12874">
    <property type="entry name" value="zf-met"/>
    <property type="match status" value="1"/>
</dbReference>
<dbReference type="Gene3D" id="3.30.160.60">
    <property type="entry name" value="Classic Zinc Finger"/>
    <property type="match status" value="6"/>
</dbReference>
<dbReference type="PROSITE" id="PS50157">
    <property type="entry name" value="ZINC_FINGER_C2H2_2"/>
    <property type="match status" value="6"/>
</dbReference>
<gene>
    <name evidence="12" type="primary">LOC113510092</name>
</gene>
<dbReference type="GeneID" id="113510092"/>
<dbReference type="InParanoid" id="A0A6J3C106"/>
<feature type="domain" description="C2H2-type" evidence="9">
    <location>
        <begin position="266"/>
        <end position="288"/>
    </location>
</feature>
<protein>
    <submittedName>
        <fullName evidence="12">Zinc finger protein 568-like</fullName>
    </submittedName>
</protein>
<dbReference type="Pfam" id="PF13912">
    <property type="entry name" value="zf-C2H2_6"/>
    <property type="match status" value="2"/>
</dbReference>
<dbReference type="Gene3D" id="3.40.1800.20">
    <property type="match status" value="1"/>
</dbReference>
<evidence type="ECO:0000259" key="9">
    <source>
        <dbReference type="PROSITE" id="PS50157"/>
    </source>
</evidence>
<dbReference type="GO" id="GO:0045944">
    <property type="term" value="P:positive regulation of transcription by RNA polymerase II"/>
    <property type="evidence" value="ECO:0007669"/>
    <property type="project" value="TreeGrafter"/>
</dbReference>
<dbReference type="InterPro" id="IPR036236">
    <property type="entry name" value="Znf_C2H2_sf"/>
</dbReference>
<evidence type="ECO:0000313" key="11">
    <source>
        <dbReference type="Proteomes" id="UP001652740"/>
    </source>
</evidence>
<evidence type="ECO:0000256" key="6">
    <source>
        <dbReference type="ARBA" id="ARBA00023242"/>
    </source>
</evidence>
<evidence type="ECO:0000256" key="8">
    <source>
        <dbReference type="PROSITE-ProRule" id="PRU01263"/>
    </source>
</evidence>
<evidence type="ECO:0000259" key="10">
    <source>
        <dbReference type="PROSITE" id="PS51915"/>
    </source>
</evidence>
<feature type="domain" description="ZAD" evidence="10">
    <location>
        <begin position="10"/>
        <end position="87"/>
    </location>
</feature>
<evidence type="ECO:0000256" key="3">
    <source>
        <dbReference type="ARBA" id="ARBA00022737"/>
    </source>
</evidence>
<keyword evidence="3" id="KW-0677">Repeat</keyword>
<feature type="domain" description="C2H2-type" evidence="9">
    <location>
        <begin position="363"/>
        <end position="385"/>
    </location>
</feature>
<dbReference type="SMART" id="SM00355">
    <property type="entry name" value="ZnF_C2H2"/>
    <property type="match status" value="10"/>
</dbReference>
<feature type="binding site" evidence="8">
    <location>
        <position position="15"/>
    </location>
    <ligand>
        <name>Zn(2+)</name>
        <dbReference type="ChEBI" id="CHEBI:29105"/>
    </ligand>
</feature>
<keyword evidence="4 7" id="KW-0863">Zinc-finger</keyword>
<feature type="domain" description="C2H2-type" evidence="9">
    <location>
        <begin position="478"/>
        <end position="506"/>
    </location>
</feature>